<dbReference type="Pfam" id="PF01661">
    <property type="entry name" value="Macro"/>
    <property type="match status" value="1"/>
</dbReference>
<evidence type="ECO:0000313" key="2">
    <source>
        <dbReference type="EMBL" id="ELR14520.1"/>
    </source>
</evidence>
<reference evidence="2 3" key="1">
    <citation type="journal article" date="2013" name="Genome Biol.">
        <title>Genome of Acanthamoeba castellanii highlights extensive lateral gene transfer and early evolution of tyrosine kinase signaling.</title>
        <authorList>
            <person name="Clarke M."/>
            <person name="Lohan A.J."/>
            <person name="Liu B."/>
            <person name="Lagkouvardos I."/>
            <person name="Roy S."/>
            <person name="Zafar N."/>
            <person name="Bertelli C."/>
            <person name="Schilde C."/>
            <person name="Kianianmomeni A."/>
            <person name="Burglin T.R."/>
            <person name="Frech C."/>
            <person name="Turcotte B."/>
            <person name="Kopec K.O."/>
            <person name="Synnott J.M."/>
            <person name="Choo C."/>
            <person name="Paponov I."/>
            <person name="Finkler A."/>
            <person name="Soon Heng Tan C."/>
            <person name="Hutchins A.P."/>
            <person name="Weinmeier T."/>
            <person name="Rattei T."/>
            <person name="Chu J.S."/>
            <person name="Gimenez G."/>
            <person name="Irimia M."/>
            <person name="Rigden D.J."/>
            <person name="Fitzpatrick D.A."/>
            <person name="Lorenzo-Morales J."/>
            <person name="Bateman A."/>
            <person name="Chiu C.H."/>
            <person name="Tang P."/>
            <person name="Hegemann P."/>
            <person name="Fromm H."/>
            <person name="Raoult D."/>
            <person name="Greub G."/>
            <person name="Miranda-Saavedra D."/>
            <person name="Chen N."/>
            <person name="Nash P."/>
            <person name="Ginger M.L."/>
            <person name="Horn M."/>
            <person name="Schaap P."/>
            <person name="Caler L."/>
            <person name="Loftus B."/>
        </authorList>
    </citation>
    <scope>NUCLEOTIDE SEQUENCE [LARGE SCALE GENOMIC DNA]</scope>
    <source>
        <strain evidence="2 3">Neff</strain>
    </source>
</reference>
<dbReference type="InterPro" id="IPR002589">
    <property type="entry name" value="Macro_dom"/>
</dbReference>
<keyword evidence="3" id="KW-1185">Reference proteome</keyword>
<accession>L8GN79</accession>
<feature type="domain" description="Macro" evidence="1">
    <location>
        <begin position="57"/>
        <end position="240"/>
    </location>
</feature>
<name>L8GN79_ACACF</name>
<dbReference type="InterPro" id="IPR043472">
    <property type="entry name" value="Macro_dom-like"/>
</dbReference>
<evidence type="ECO:0000313" key="3">
    <source>
        <dbReference type="Proteomes" id="UP000011083"/>
    </source>
</evidence>
<dbReference type="OrthoDB" id="6133115at2759"/>
<dbReference type="VEuPathDB" id="AmoebaDB:ACA1_193230"/>
<dbReference type="PANTHER" id="PTHR11106:SF27">
    <property type="entry name" value="MACRO DOMAIN-CONTAINING PROTEIN"/>
    <property type="match status" value="1"/>
</dbReference>
<proteinExistence type="predicted"/>
<dbReference type="RefSeq" id="XP_004336533.1">
    <property type="nucleotide sequence ID" value="XM_004336485.1"/>
</dbReference>
<protein>
    <submittedName>
        <fullName evidence="2">Macro domain containing protein</fullName>
    </submittedName>
</protein>
<dbReference type="AlphaFoldDB" id="L8GN79"/>
<dbReference type="KEGG" id="acan:ACA1_193230"/>
<dbReference type="PANTHER" id="PTHR11106">
    <property type="entry name" value="GANGLIOSIDE INDUCED DIFFERENTIATION ASSOCIATED PROTEIN 2-RELATED"/>
    <property type="match status" value="1"/>
</dbReference>
<dbReference type="SUPFAM" id="SSF52949">
    <property type="entry name" value="Macro domain-like"/>
    <property type="match status" value="1"/>
</dbReference>
<gene>
    <name evidence="2" type="ORF">ACA1_193230</name>
</gene>
<dbReference type="Gene3D" id="3.40.220.10">
    <property type="entry name" value="Leucine Aminopeptidase, subunit E, domain 1"/>
    <property type="match status" value="1"/>
</dbReference>
<dbReference type="Proteomes" id="UP000011083">
    <property type="component" value="Unassembled WGS sequence"/>
</dbReference>
<dbReference type="CDD" id="cd02908">
    <property type="entry name" value="Macro_OAADPr_deacetylase"/>
    <property type="match status" value="1"/>
</dbReference>
<dbReference type="EMBL" id="KB008052">
    <property type="protein sequence ID" value="ELR14520.1"/>
    <property type="molecule type" value="Genomic_DNA"/>
</dbReference>
<organism evidence="2 3">
    <name type="scientific">Acanthamoeba castellanii (strain ATCC 30010 / Neff)</name>
    <dbReference type="NCBI Taxonomy" id="1257118"/>
    <lineage>
        <taxon>Eukaryota</taxon>
        <taxon>Amoebozoa</taxon>
        <taxon>Discosea</taxon>
        <taxon>Longamoebia</taxon>
        <taxon>Centramoebida</taxon>
        <taxon>Acanthamoebidae</taxon>
        <taxon>Acanthamoeba</taxon>
    </lineage>
</organism>
<dbReference type="GeneID" id="14915133"/>
<dbReference type="PROSITE" id="PS51154">
    <property type="entry name" value="MACRO"/>
    <property type="match status" value="1"/>
</dbReference>
<dbReference type="OMA" id="CTFMPID"/>
<evidence type="ECO:0000259" key="1">
    <source>
        <dbReference type="PROSITE" id="PS51154"/>
    </source>
</evidence>
<dbReference type="SMART" id="SM00506">
    <property type="entry name" value="A1pp"/>
    <property type="match status" value="1"/>
</dbReference>
<sequence length="247" mass="26739">MEEVRQDKLGASVVLLAELAPWSEVVATRPWPPPPAGGTSTTARQLDEADDAAFGPSRPFAPSQAINDKVSLWRGDITRLAVDAIVNAARPSLLGGGGIDKAIHRVAGPGLLEECRPLGGCLHGQCKVTGAHGLPCRLVLHTVGPNRDLHSEAEGYPLLHAAYRSCLARVVEHDVRSVALSCVSTGAYRFPSRPAAHVALSTVRKWLEHGDNMEKVERIIFATFLEQDEAIYTELMYKFYFPPPTSS</sequence>